<organism evidence="2 3">
    <name type="scientific">Polyplax serrata</name>
    <name type="common">Common mouse louse</name>
    <dbReference type="NCBI Taxonomy" id="468196"/>
    <lineage>
        <taxon>Eukaryota</taxon>
        <taxon>Metazoa</taxon>
        <taxon>Ecdysozoa</taxon>
        <taxon>Arthropoda</taxon>
        <taxon>Hexapoda</taxon>
        <taxon>Insecta</taxon>
        <taxon>Pterygota</taxon>
        <taxon>Neoptera</taxon>
        <taxon>Paraneoptera</taxon>
        <taxon>Psocodea</taxon>
        <taxon>Troctomorpha</taxon>
        <taxon>Phthiraptera</taxon>
        <taxon>Anoplura</taxon>
        <taxon>Polyplacidae</taxon>
        <taxon>Polyplax</taxon>
    </lineage>
</organism>
<evidence type="ECO:0000313" key="3">
    <source>
        <dbReference type="Proteomes" id="UP001359485"/>
    </source>
</evidence>
<dbReference type="Proteomes" id="UP001359485">
    <property type="component" value="Unassembled WGS sequence"/>
</dbReference>
<proteinExistence type="predicted"/>
<comment type="caution">
    <text evidence="2">The sequence shown here is derived from an EMBL/GenBank/DDBJ whole genome shotgun (WGS) entry which is preliminary data.</text>
</comment>
<feature type="transmembrane region" description="Helical" evidence="1">
    <location>
        <begin position="46"/>
        <end position="68"/>
    </location>
</feature>
<sequence>MAVTISCTVPPPFFCAGILEKTPDWGLLRVGRTEALPLLNMSLKSLLIAFMPEHAVPVVLVLALTFLADIRVDKMAFSVGFVPATNSKTTTHEPSRLHPSKLSKRSRTNLILRLGEVTRRVKNLNVLPFQNKQKRRWIVKVDELTDGRGTPQSSNVLCEKKYDRDPVKREREW</sequence>
<evidence type="ECO:0000313" key="2">
    <source>
        <dbReference type="EMBL" id="KAK6627477.1"/>
    </source>
</evidence>
<gene>
    <name evidence="2" type="ORF">RUM44_009955</name>
</gene>
<name>A0ABR1AU51_POLSC</name>
<protein>
    <submittedName>
        <fullName evidence="2">Uncharacterized protein</fullName>
    </submittedName>
</protein>
<keyword evidence="1" id="KW-0812">Transmembrane</keyword>
<keyword evidence="1" id="KW-0472">Membrane</keyword>
<evidence type="ECO:0000256" key="1">
    <source>
        <dbReference type="SAM" id="Phobius"/>
    </source>
</evidence>
<keyword evidence="1" id="KW-1133">Transmembrane helix</keyword>
<reference evidence="2 3" key="1">
    <citation type="submission" date="2023-09" db="EMBL/GenBank/DDBJ databases">
        <title>Genomes of two closely related lineages of the louse Polyplax serrata with different host specificities.</title>
        <authorList>
            <person name="Martinu J."/>
            <person name="Tarabai H."/>
            <person name="Stefka J."/>
            <person name="Hypsa V."/>
        </authorList>
    </citation>
    <scope>NUCLEOTIDE SEQUENCE [LARGE SCALE GENOMIC DNA]</scope>
    <source>
        <strain evidence="2">98ZLc_SE</strain>
    </source>
</reference>
<dbReference type="EMBL" id="JAWJWF010000045">
    <property type="protein sequence ID" value="KAK6627477.1"/>
    <property type="molecule type" value="Genomic_DNA"/>
</dbReference>
<keyword evidence="3" id="KW-1185">Reference proteome</keyword>
<accession>A0ABR1AU51</accession>